<name>A0A2P5EQG3_TREOI</name>
<dbReference type="Gene3D" id="1.10.8.430">
    <property type="entry name" value="Helical domain of apoptotic protease-activating factors"/>
    <property type="match status" value="1"/>
</dbReference>
<evidence type="ECO:0000259" key="2">
    <source>
        <dbReference type="PROSITE" id="PS50104"/>
    </source>
</evidence>
<dbReference type="Pfam" id="PF01582">
    <property type="entry name" value="TIR"/>
    <property type="match status" value="1"/>
</dbReference>
<dbReference type="SUPFAM" id="SSF52200">
    <property type="entry name" value="Toll/Interleukin receptor TIR domain"/>
    <property type="match status" value="1"/>
</dbReference>
<evidence type="ECO:0000256" key="1">
    <source>
        <dbReference type="ARBA" id="ARBA00023027"/>
    </source>
</evidence>
<dbReference type="SMART" id="SM00255">
    <property type="entry name" value="TIR"/>
    <property type="match status" value="1"/>
</dbReference>
<keyword evidence="4" id="KW-1185">Reference proteome</keyword>
<evidence type="ECO:0000313" key="4">
    <source>
        <dbReference type="Proteomes" id="UP000237000"/>
    </source>
</evidence>
<dbReference type="PRINTS" id="PR00364">
    <property type="entry name" value="DISEASERSIST"/>
</dbReference>
<comment type="caution">
    <text evidence="3">The sequence shown here is derived from an EMBL/GenBank/DDBJ whole genome shotgun (WGS) entry which is preliminary data.</text>
</comment>
<proteinExistence type="predicted"/>
<sequence length="427" mass="48836">MASSSSALLPSEKYDVFLSFSDDTLNRFVCYLSDALSRKKIKAYINEDSVEKGDDHEISPACLKAIQESKVFVVIFSENYAFSSRCLEELVQILECKKKDKLVVPVFYHVIPSHVRRQKGSYAAAFVAHENRFRDTEMDHKVRKWREALQKAADFSGWDSSAIGSESKLVEGIVNDIVEKLHHMSPSDDFKDLVGIRKRMEKIETLLDISSIGVRFIGILGSEGIGKTTLARAIFNRFASQFDGYYFLENIKQELKRNGLHDLKKKLISELLKERSLNRVDFLVKDRLRSTKVLIVLDDIDDAEQLEVLAADREWFGHGSRIIITTRDKQVLNYIEVDGTYEVEELNCDEALQLFHSKAFRGNSPTSNYEALSKRVINYAKGNPLVLKDLGCRLCSRTTKEWESELNKLERNPNNNSKCVKKKLRSS</sequence>
<feature type="domain" description="TIR" evidence="2">
    <location>
        <begin position="12"/>
        <end position="181"/>
    </location>
</feature>
<dbReference type="GO" id="GO:0007165">
    <property type="term" value="P:signal transduction"/>
    <property type="evidence" value="ECO:0007669"/>
    <property type="project" value="InterPro"/>
</dbReference>
<dbReference type="InterPro" id="IPR000157">
    <property type="entry name" value="TIR_dom"/>
</dbReference>
<organism evidence="3 4">
    <name type="scientific">Trema orientale</name>
    <name type="common">Charcoal tree</name>
    <name type="synonym">Celtis orientalis</name>
    <dbReference type="NCBI Taxonomy" id="63057"/>
    <lineage>
        <taxon>Eukaryota</taxon>
        <taxon>Viridiplantae</taxon>
        <taxon>Streptophyta</taxon>
        <taxon>Embryophyta</taxon>
        <taxon>Tracheophyta</taxon>
        <taxon>Spermatophyta</taxon>
        <taxon>Magnoliopsida</taxon>
        <taxon>eudicotyledons</taxon>
        <taxon>Gunneridae</taxon>
        <taxon>Pentapetalae</taxon>
        <taxon>rosids</taxon>
        <taxon>fabids</taxon>
        <taxon>Rosales</taxon>
        <taxon>Cannabaceae</taxon>
        <taxon>Trema</taxon>
    </lineage>
</organism>
<dbReference type="SUPFAM" id="SSF52540">
    <property type="entry name" value="P-loop containing nucleoside triphosphate hydrolases"/>
    <property type="match status" value="1"/>
</dbReference>
<dbReference type="EMBL" id="JXTC01000113">
    <property type="protein sequence ID" value="PON87766.1"/>
    <property type="molecule type" value="Genomic_DNA"/>
</dbReference>
<evidence type="ECO:0000313" key="3">
    <source>
        <dbReference type="EMBL" id="PON87766.1"/>
    </source>
</evidence>
<dbReference type="InterPro" id="IPR027417">
    <property type="entry name" value="P-loop_NTPase"/>
</dbReference>
<dbReference type="Gene3D" id="3.40.50.300">
    <property type="entry name" value="P-loop containing nucleotide triphosphate hydrolases"/>
    <property type="match status" value="1"/>
</dbReference>
<dbReference type="InterPro" id="IPR002182">
    <property type="entry name" value="NB-ARC"/>
</dbReference>
<protein>
    <submittedName>
        <fullName evidence="3">TIR domain, NB-ARC domain containing protein</fullName>
    </submittedName>
</protein>
<accession>A0A2P5EQG3</accession>
<dbReference type="Gene3D" id="3.40.50.10140">
    <property type="entry name" value="Toll/interleukin-1 receptor homology (TIR) domain"/>
    <property type="match status" value="1"/>
</dbReference>
<reference evidence="4" key="1">
    <citation type="submission" date="2016-06" db="EMBL/GenBank/DDBJ databases">
        <title>Parallel loss of symbiosis genes in relatives of nitrogen-fixing non-legume Parasponia.</title>
        <authorList>
            <person name="Van Velzen R."/>
            <person name="Holmer R."/>
            <person name="Bu F."/>
            <person name="Rutten L."/>
            <person name="Van Zeijl A."/>
            <person name="Liu W."/>
            <person name="Santuari L."/>
            <person name="Cao Q."/>
            <person name="Sharma T."/>
            <person name="Shen D."/>
            <person name="Roswanjaya Y."/>
            <person name="Wardhani T."/>
            <person name="Kalhor M.S."/>
            <person name="Jansen J."/>
            <person name="Van den Hoogen J."/>
            <person name="Gungor B."/>
            <person name="Hartog M."/>
            <person name="Hontelez J."/>
            <person name="Verver J."/>
            <person name="Yang W.-C."/>
            <person name="Schijlen E."/>
            <person name="Repin R."/>
            <person name="Schilthuizen M."/>
            <person name="Schranz E."/>
            <person name="Heidstra R."/>
            <person name="Miyata K."/>
            <person name="Fedorova E."/>
            <person name="Kohlen W."/>
            <person name="Bisseling T."/>
            <person name="Smit S."/>
            <person name="Geurts R."/>
        </authorList>
    </citation>
    <scope>NUCLEOTIDE SEQUENCE [LARGE SCALE GENOMIC DNA]</scope>
    <source>
        <strain evidence="4">cv. RG33-2</strain>
    </source>
</reference>
<keyword evidence="1" id="KW-0520">NAD</keyword>
<dbReference type="InterPro" id="IPR035897">
    <property type="entry name" value="Toll_tir_struct_dom_sf"/>
</dbReference>
<dbReference type="PANTHER" id="PTHR11017">
    <property type="entry name" value="LEUCINE-RICH REPEAT-CONTAINING PROTEIN"/>
    <property type="match status" value="1"/>
</dbReference>
<dbReference type="GO" id="GO:0043531">
    <property type="term" value="F:ADP binding"/>
    <property type="evidence" value="ECO:0007669"/>
    <property type="project" value="InterPro"/>
</dbReference>
<dbReference type="InParanoid" id="A0A2P5EQG3"/>
<dbReference type="InterPro" id="IPR044974">
    <property type="entry name" value="Disease_R_plants"/>
</dbReference>
<dbReference type="PANTHER" id="PTHR11017:SF479">
    <property type="entry name" value="DISEASE RESISTANCE PROTEIN (TIR-NBS-LRR CLASS) FAMILY"/>
    <property type="match status" value="1"/>
</dbReference>
<dbReference type="AlphaFoldDB" id="A0A2P5EQG3"/>
<gene>
    <name evidence="3" type="ORF">TorRG33x02_164610</name>
</gene>
<dbReference type="Pfam" id="PF00931">
    <property type="entry name" value="NB-ARC"/>
    <property type="match status" value="1"/>
</dbReference>
<dbReference type="GO" id="GO:0006952">
    <property type="term" value="P:defense response"/>
    <property type="evidence" value="ECO:0007669"/>
    <property type="project" value="InterPro"/>
</dbReference>
<dbReference type="Proteomes" id="UP000237000">
    <property type="component" value="Unassembled WGS sequence"/>
</dbReference>
<dbReference type="InterPro" id="IPR042197">
    <property type="entry name" value="Apaf_helical"/>
</dbReference>
<dbReference type="FunFam" id="3.40.50.10140:FF:000007">
    <property type="entry name" value="Disease resistance protein (TIR-NBS-LRR class)"/>
    <property type="match status" value="1"/>
</dbReference>
<dbReference type="OrthoDB" id="1166111at2759"/>
<dbReference type="PROSITE" id="PS50104">
    <property type="entry name" value="TIR"/>
    <property type="match status" value="1"/>
</dbReference>
<dbReference type="STRING" id="63057.A0A2P5EQG3"/>